<dbReference type="SMART" id="SM00448">
    <property type="entry name" value="REC"/>
    <property type="match status" value="1"/>
</dbReference>
<dbReference type="Gene3D" id="1.10.10.10">
    <property type="entry name" value="Winged helix-like DNA-binding domain superfamily/Winged helix DNA-binding domain"/>
    <property type="match status" value="1"/>
</dbReference>
<dbReference type="SUPFAM" id="SSF52172">
    <property type="entry name" value="CheY-like"/>
    <property type="match status" value="1"/>
</dbReference>
<dbReference type="PROSITE" id="PS51755">
    <property type="entry name" value="OMPR_PHOB"/>
    <property type="match status" value="1"/>
</dbReference>
<dbReference type="PANTHER" id="PTHR48111">
    <property type="entry name" value="REGULATOR OF RPOS"/>
    <property type="match status" value="1"/>
</dbReference>
<dbReference type="EMBL" id="PDKO01000007">
    <property type="protein sequence ID" value="RXJ62637.1"/>
    <property type="molecule type" value="Genomic_DNA"/>
</dbReference>
<dbReference type="InterPro" id="IPR036388">
    <property type="entry name" value="WH-like_DNA-bd_sf"/>
</dbReference>
<keyword evidence="11" id="KW-1185">Reference proteome</keyword>
<keyword evidence="1 6" id="KW-0597">Phosphoprotein</keyword>
<keyword evidence="5" id="KW-0804">Transcription</keyword>
<organism evidence="10 11">
    <name type="scientific">Halarcobacter anaerophilus</name>
    <dbReference type="NCBI Taxonomy" id="877500"/>
    <lineage>
        <taxon>Bacteria</taxon>
        <taxon>Pseudomonadati</taxon>
        <taxon>Campylobacterota</taxon>
        <taxon>Epsilonproteobacteria</taxon>
        <taxon>Campylobacterales</taxon>
        <taxon>Arcobacteraceae</taxon>
        <taxon>Halarcobacter</taxon>
    </lineage>
</organism>
<dbReference type="GO" id="GO:0005829">
    <property type="term" value="C:cytosol"/>
    <property type="evidence" value="ECO:0007669"/>
    <property type="project" value="TreeGrafter"/>
</dbReference>
<evidence type="ECO:0000256" key="7">
    <source>
        <dbReference type="PROSITE-ProRule" id="PRU01091"/>
    </source>
</evidence>
<dbReference type="Gene3D" id="3.40.50.2300">
    <property type="match status" value="1"/>
</dbReference>
<proteinExistence type="predicted"/>
<evidence type="ECO:0000313" key="10">
    <source>
        <dbReference type="EMBL" id="RXJ62637.1"/>
    </source>
</evidence>
<gene>
    <name evidence="10" type="ORF">CRV06_09220</name>
</gene>
<accession>A0A4Q0XYB9</accession>
<protein>
    <submittedName>
        <fullName evidence="10">DNA-binding response regulator</fullName>
    </submittedName>
</protein>
<keyword evidence="3" id="KW-0805">Transcription regulation</keyword>
<dbReference type="CDD" id="cd00383">
    <property type="entry name" value="trans_reg_C"/>
    <property type="match status" value="1"/>
</dbReference>
<feature type="modified residue" description="4-aspartylphosphate" evidence="6">
    <location>
        <position position="58"/>
    </location>
</feature>
<dbReference type="InterPro" id="IPR011006">
    <property type="entry name" value="CheY-like_superfamily"/>
</dbReference>
<comment type="caution">
    <text evidence="10">The sequence shown here is derived from an EMBL/GenBank/DDBJ whole genome shotgun (WGS) entry which is preliminary data.</text>
</comment>
<dbReference type="GO" id="GO:0006355">
    <property type="term" value="P:regulation of DNA-templated transcription"/>
    <property type="evidence" value="ECO:0007669"/>
    <property type="project" value="InterPro"/>
</dbReference>
<evidence type="ECO:0000256" key="2">
    <source>
        <dbReference type="ARBA" id="ARBA00023012"/>
    </source>
</evidence>
<dbReference type="InterPro" id="IPR001789">
    <property type="entry name" value="Sig_transdc_resp-reg_receiver"/>
</dbReference>
<keyword evidence="2" id="KW-0902">Two-component regulatory system</keyword>
<feature type="DNA-binding region" description="OmpR/PhoB-type" evidence="7">
    <location>
        <begin position="137"/>
        <end position="229"/>
    </location>
</feature>
<evidence type="ECO:0000259" key="9">
    <source>
        <dbReference type="PROSITE" id="PS51755"/>
    </source>
</evidence>
<dbReference type="PROSITE" id="PS50110">
    <property type="entry name" value="RESPONSE_REGULATORY"/>
    <property type="match status" value="1"/>
</dbReference>
<sequence>MKKENKVKVLIVEDESIVALDISRALKLMGFEIVACVRNCEDALACVRTKVIDIVLMDINLGSEKDGIFTAAQVKKIKNLPIIFLTAFSDEETIDRAVSCDPVGYLTKPFNKNELNSTIKIAINRLQKREEKLKENGYELLYDKFYYDKESQSLYYDDIPIKLSKNEKILLTLLVNTKGKILTFEEIENYIWPERVVCDSTTRSLIHRLRCKTDPNLIETIPGFGCKLK</sequence>
<dbReference type="Pfam" id="PF00486">
    <property type="entry name" value="Trans_reg_C"/>
    <property type="match status" value="1"/>
</dbReference>
<dbReference type="OrthoDB" id="8912111at2"/>
<evidence type="ECO:0000256" key="6">
    <source>
        <dbReference type="PROSITE-ProRule" id="PRU00169"/>
    </source>
</evidence>
<evidence type="ECO:0000313" key="11">
    <source>
        <dbReference type="Proteomes" id="UP000290191"/>
    </source>
</evidence>
<dbReference type="InterPro" id="IPR001867">
    <property type="entry name" value="OmpR/PhoB-type_DNA-bd"/>
</dbReference>
<reference evidence="10 11" key="1">
    <citation type="submission" date="2017-10" db="EMBL/GenBank/DDBJ databases">
        <title>Genomics of the genus Arcobacter.</title>
        <authorList>
            <person name="Perez-Cataluna A."/>
            <person name="Figueras M.J."/>
        </authorList>
    </citation>
    <scope>NUCLEOTIDE SEQUENCE [LARGE SCALE GENOMIC DNA]</scope>
    <source>
        <strain evidence="10 11">DSM 24636</strain>
    </source>
</reference>
<dbReference type="CDD" id="cd17534">
    <property type="entry name" value="REC_DC-like"/>
    <property type="match status" value="1"/>
</dbReference>
<evidence type="ECO:0000256" key="4">
    <source>
        <dbReference type="ARBA" id="ARBA00023125"/>
    </source>
</evidence>
<dbReference type="STRING" id="877500.GCA_000935065_02073"/>
<dbReference type="InterPro" id="IPR039420">
    <property type="entry name" value="WalR-like"/>
</dbReference>
<dbReference type="GO" id="GO:0000976">
    <property type="term" value="F:transcription cis-regulatory region binding"/>
    <property type="evidence" value="ECO:0007669"/>
    <property type="project" value="TreeGrafter"/>
</dbReference>
<dbReference type="RefSeq" id="WP_129082250.1">
    <property type="nucleotide sequence ID" value="NZ_CP041070.1"/>
</dbReference>
<dbReference type="GO" id="GO:0000156">
    <property type="term" value="F:phosphorelay response regulator activity"/>
    <property type="evidence" value="ECO:0007669"/>
    <property type="project" value="TreeGrafter"/>
</dbReference>
<keyword evidence="4 7" id="KW-0238">DNA-binding</keyword>
<dbReference type="GO" id="GO:0032993">
    <property type="term" value="C:protein-DNA complex"/>
    <property type="evidence" value="ECO:0007669"/>
    <property type="project" value="TreeGrafter"/>
</dbReference>
<dbReference type="SMART" id="SM00862">
    <property type="entry name" value="Trans_reg_C"/>
    <property type="match status" value="1"/>
</dbReference>
<evidence type="ECO:0000256" key="5">
    <source>
        <dbReference type="ARBA" id="ARBA00023163"/>
    </source>
</evidence>
<dbReference type="Proteomes" id="UP000290191">
    <property type="component" value="Unassembled WGS sequence"/>
</dbReference>
<dbReference type="Pfam" id="PF00072">
    <property type="entry name" value="Response_reg"/>
    <property type="match status" value="1"/>
</dbReference>
<evidence type="ECO:0000256" key="1">
    <source>
        <dbReference type="ARBA" id="ARBA00022553"/>
    </source>
</evidence>
<dbReference type="AlphaFoldDB" id="A0A4Q0XYB9"/>
<feature type="domain" description="Response regulatory" evidence="8">
    <location>
        <begin position="8"/>
        <end position="123"/>
    </location>
</feature>
<evidence type="ECO:0000256" key="3">
    <source>
        <dbReference type="ARBA" id="ARBA00023015"/>
    </source>
</evidence>
<evidence type="ECO:0000259" key="8">
    <source>
        <dbReference type="PROSITE" id="PS50110"/>
    </source>
</evidence>
<dbReference type="PANTHER" id="PTHR48111:SF1">
    <property type="entry name" value="TWO-COMPONENT RESPONSE REGULATOR ORR33"/>
    <property type="match status" value="1"/>
</dbReference>
<name>A0A4Q0XYB9_9BACT</name>
<feature type="domain" description="OmpR/PhoB-type" evidence="9">
    <location>
        <begin position="137"/>
        <end position="229"/>
    </location>
</feature>